<dbReference type="InterPro" id="IPR003439">
    <property type="entry name" value="ABC_transporter-like_ATP-bd"/>
</dbReference>
<comment type="caution">
    <text evidence="5">The sequence shown here is derived from an EMBL/GenBank/DDBJ whole genome shotgun (WGS) entry which is preliminary data.</text>
</comment>
<dbReference type="SMART" id="SM00382">
    <property type="entry name" value="AAA"/>
    <property type="match status" value="1"/>
</dbReference>
<name>A0A0Q9Y0J7_9BACI</name>
<dbReference type="GO" id="GO:0005524">
    <property type="term" value="F:ATP binding"/>
    <property type="evidence" value="ECO:0007669"/>
    <property type="project" value="UniProtKB-KW"/>
</dbReference>
<dbReference type="PANTHER" id="PTHR42939:SF2">
    <property type="entry name" value="ABC-TYPE TRANSPORTER ATP-BINDING PROTEIN ECSA"/>
    <property type="match status" value="1"/>
</dbReference>
<keyword evidence="3 5" id="KW-0067">ATP-binding</keyword>
<evidence type="ECO:0000256" key="3">
    <source>
        <dbReference type="ARBA" id="ARBA00022840"/>
    </source>
</evidence>
<feature type="domain" description="ABC transporter" evidence="4">
    <location>
        <begin position="3"/>
        <end position="227"/>
    </location>
</feature>
<dbReference type="EMBL" id="LGPB01000140">
    <property type="protein sequence ID" value="KRG09384.1"/>
    <property type="molecule type" value="Genomic_DNA"/>
</dbReference>
<evidence type="ECO:0000256" key="1">
    <source>
        <dbReference type="ARBA" id="ARBA00022448"/>
    </source>
</evidence>
<dbReference type="InterPro" id="IPR003593">
    <property type="entry name" value="AAA+_ATPase"/>
</dbReference>
<evidence type="ECO:0000313" key="5">
    <source>
        <dbReference type="EMBL" id="KRG09384.1"/>
    </source>
</evidence>
<dbReference type="InterPro" id="IPR051782">
    <property type="entry name" value="ABC_Transporter_VariousFunc"/>
</dbReference>
<protein>
    <submittedName>
        <fullName evidence="5">ABC transporter ATP-binding protein</fullName>
    </submittedName>
</protein>
<reference evidence="5 6" key="1">
    <citation type="submission" date="2015-06" db="EMBL/GenBank/DDBJ databases">
        <title>Genome sequencing project of Bacillus galactosidilyticus PL133.</title>
        <authorList>
            <person name="Gaiero J."/>
            <person name="Nicol R."/>
            <person name="Habash M."/>
        </authorList>
    </citation>
    <scope>NUCLEOTIDE SEQUENCE [LARGE SCALE GENOMIC DNA]</scope>
    <source>
        <strain evidence="5 6">PL133</strain>
    </source>
</reference>
<sequence length="238" mass="26640">MALLEVNIQQAGYQINKKTISDIHFSIRQGELMGMIGANGAGKSTTIKAILDELPFVEGEISKAEGGKLSYIPERPLYYQELTLWEHFEFVAAVEELGEDALHYAKEILRQFRLSAHLHKFPGNFSKGMQQKGMLALALFTKPDLLIIDEPFMGLDPGSTKLLLDLLEEERSKGKGILMCTHILDTAQRMCDTFIIIEKGRKGRMKAKGQLDEVLKQCGATDGSLYSCLEVEVEEDEE</sequence>
<accession>A0A0Q9Y0J7</accession>
<keyword evidence="2" id="KW-0547">Nucleotide-binding</keyword>
<evidence type="ECO:0000259" key="4">
    <source>
        <dbReference type="PROSITE" id="PS50893"/>
    </source>
</evidence>
<dbReference type="SUPFAM" id="SSF52540">
    <property type="entry name" value="P-loop containing nucleoside triphosphate hydrolases"/>
    <property type="match status" value="1"/>
</dbReference>
<organism evidence="5 6">
    <name type="scientific">Lederbergia galactosidilytica</name>
    <dbReference type="NCBI Taxonomy" id="217031"/>
    <lineage>
        <taxon>Bacteria</taxon>
        <taxon>Bacillati</taxon>
        <taxon>Bacillota</taxon>
        <taxon>Bacilli</taxon>
        <taxon>Bacillales</taxon>
        <taxon>Bacillaceae</taxon>
        <taxon>Lederbergia</taxon>
    </lineage>
</organism>
<dbReference type="PATRIC" id="fig|217031.4.peg.7898"/>
<proteinExistence type="predicted"/>
<dbReference type="AlphaFoldDB" id="A0A0Q9Y0J7"/>
<dbReference type="PROSITE" id="PS50893">
    <property type="entry name" value="ABC_TRANSPORTER_2"/>
    <property type="match status" value="1"/>
</dbReference>
<evidence type="ECO:0000313" key="6">
    <source>
        <dbReference type="Proteomes" id="UP000053881"/>
    </source>
</evidence>
<keyword evidence="1" id="KW-0813">Transport</keyword>
<dbReference type="PANTHER" id="PTHR42939">
    <property type="entry name" value="ABC TRANSPORTER ATP-BINDING PROTEIN ALBC-RELATED"/>
    <property type="match status" value="1"/>
</dbReference>
<dbReference type="InterPro" id="IPR027417">
    <property type="entry name" value="P-loop_NTPase"/>
</dbReference>
<dbReference type="Pfam" id="PF00005">
    <property type="entry name" value="ABC_tran"/>
    <property type="match status" value="1"/>
</dbReference>
<evidence type="ECO:0000256" key="2">
    <source>
        <dbReference type="ARBA" id="ARBA00022741"/>
    </source>
</evidence>
<dbReference type="Proteomes" id="UP000053881">
    <property type="component" value="Unassembled WGS sequence"/>
</dbReference>
<dbReference type="Gene3D" id="3.40.50.300">
    <property type="entry name" value="P-loop containing nucleotide triphosphate hydrolases"/>
    <property type="match status" value="1"/>
</dbReference>
<gene>
    <name evidence="5" type="ORF">ACA29_23405</name>
</gene>
<dbReference type="GO" id="GO:0016887">
    <property type="term" value="F:ATP hydrolysis activity"/>
    <property type="evidence" value="ECO:0007669"/>
    <property type="project" value="InterPro"/>
</dbReference>